<comment type="caution">
    <text evidence="1">The sequence shown here is derived from an EMBL/GenBank/DDBJ whole genome shotgun (WGS) entry which is preliminary data.</text>
</comment>
<gene>
    <name evidence="1" type="ORF">CDAUBV1_LOCUS9659</name>
</gene>
<sequence>MRSLSFVDCLQFRDLCTSTSRNLCLYDVDNDGDNELIVGLWDSGPILENGEPDAAHITGSIYVVKGHKLWKANHQLGMILCVTAGTVTDAGVPWILALCADSGCYVFDALSDANEPLIHREHHSVCGVKNQTKEKLQLLPLKMIHNQLLAFNARDVCLIESGGAHDMAVAYSDRVVRLYTWCPAEKAPSDSSNRGKFVILIKWELAGQVNRIATHWTPKFETMLIASQPGGGFAVLQRKFEKYNDLIVPTLVYYPPCVANTRNAEARTWIAGNVRGKPPATVSQSSFRSLDNASEDDQHIAPTISSIMAVCTADGTVMLVDPTADDKKRVLWCAQLHVRGELFGLSKFNLTKGETDEVCACAWDGTTYVFNDRRELFRFQLGQSCQAFTAGWFAVEPGRNEPVLVYVTCDHNLLVYYNLNVDHLVEHSLYDELCHREDLVAKLRRLNVDILNRAEVQKTIRYLLYEHPKSTKTDCNTDHCLP</sequence>
<proteinExistence type="predicted"/>
<dbReference type="PANTHER" id="PTHR16317:SF1">
    <property type="entry name" value="KICSTOR COMPLEX PROTEIN ITFG2"/>
    <property type="match status" value="1"/>
</dbReference>
<evidence type="ECO:0000313" key="1">
    <source>
        <dbReference type="EMBL" id="CAL5135522.1"/>
    </source>
</evidence>
<organism evidence="1 2">
    <name type="scientific">Calicophoron daubneyi</name>
    <name type="common">Rumen fluke</name>
    <name type="synonym">Paramphistomum daubneyi</name>
    <dbReference type="NCBI Taxonomy" id="300641"/>
    <lineage>
        <taxon>Eukaryota</taxon>
        <taxon>Metazoa</taxon>
        <taxon>Spiralia</taxon>
        <taxon>Lophotrochozoa</taxon>
        <taxon>Platyhelminthes</taxon>
        <taxon>Trematoda</taxon>
        <taxon>Digenea</taxon>
        <taxon>Plagiorchiida</taxon>
        <taxon>Pronocephalata</taxon>
        <taxon>Paramphistomoidea</taxon>
        <taxon>Paramphistomidae</taxon>
        <taxon>Calicophoron</taxon>
    </lineage>
</organism>
<dbReference type="InterPro" id="IPR031793">
    <property type="entry name" value="KICSTOR_ITFG2"/>
</dbReference>
<evidence type="ECO:0008006" key="3">
    <source>
        <dbReference type="Google" id="ProtNLM"/>
    </source>
</evidence>
<accession>A0AAV2TDI6</accession>
<reference evidence="1" key="1">
    <citation type="submission" date="2024-06" db="EMBL/GenBank/DDBJ databases">
        <authorList>
            <person name="Liu X."/>
            <person name="Lenzi L."/>
            <person name="Haldenby T S."/>
            <person name="Uol C."/>
        </authorList>
    </citation>
    <scope>NUCLEOTIDE SEQUENCE</scope>
</reference>
<dbReference type="GO" id="GO:0032006">
    <property type="term" value="P:regulation of TOR signaling"/>
    <property type="evidence" value="ECO:0007669"/>
    <property type="project" value="TreeGrafter"/>
</dbReference>
<dbReference type="SUPFAM" id="SSF50978">
    <property type="entry name" value="WD40 repeat-like"/>
    <property type="match status" value="1"/>
</dbReference>
<dbReference type="EMBL" id="CAXLJL010000267">
    <property type="protein sequence ID" value="CAL5135522.1"/>
    <property type="molecule type" value="Genomic_DNA"/>
</dbReference>
<evidence type="ECO:0000313" key="2">
    <source>
        <dbReference type="Proteomes" id="UP001497525"/>
    </source>
</evidence>
<name>A0AAV2TDI6_CALDB</name>
<dbReference type="Pfam" id="PF15907">
    <property type="entry name" value="Itfg2"/>
    <property type="match status" value="1"/>
</dbReference>
<dbReference type="Proteomes" id="UP001497525">
    <property type="component" value="Unassembled WGS sequence"/>
</dbReference>
<dbReference type="AlphaFoldDB" id="A0AAV2TDI6"/>
<dbReference type="PANTHER" id="PTHR16317">
    <property type="entry name" value="INTEGRIN ALPHA REPEAT DOMAIN-CONTAINING"/>
    <property type="match status" value="1"/>
</dbReference>
<protein>
    <recommendedName>
        <fullName evidence="3">Integrin-alpha FG-GAP repeat-containing protein 2</fullName>
    </recommendedName>
</protein>
<dbReference type="InterPro" id="IPR036322">
    <property type="entry name" value="WD40_repeat_dom_sf"/>
</dbReference>